<evidence type="ECO:0000259" key="3">
    <source>
        <dbReference type="Pfam" id="PF12922"/>
    </source>
</evidence>
<dbReference type="HOGENOM" id="CLU_001867_3_0_1"/>
<evidence type="ECO:0000256" key="1">
    <source>
        <dbReference type="ARBA" id="ARBA00023067"/>
    </source>
</evidence>
<feature type="compositionally biased region" description="Basic residues" evidence="2">
    <location>
        <begin position="142"/>
        <end position="155"/>
    </location>
</feature>
<feature type="region of interest" description="Disordered" evidence="2">
    <location>
        <begin position="136"/>
        <end position="155"/>
    </location>
</feature>
<organism evidence="4 5">
    <name type="scientific">Sphaerobolus stellatus (strain SS14)</name>
    <dbReference type="NCBI Taxonomy" id="990650"/>
    <lineage>
        <taxon>Eukaryota</taxon>
        <taxon>Fungi</taxon>
        <taxon>Dikarya</taxon>
        <taxon>Basidiomycota</taxon>
        <taxon>Agaricomycotina</taxon>
        <taxon>Agaricomycetes</taxon>
        <taxon>Phallomycetidae</taxon>
        <taxon>Geastrales</taxon>
        <taxon>Sphaerobolaceae</taxon>
        <taxon>Sphaerobolus</taxon>
    </lineage>
</organism>
<dbReference type="Pfam" id="PF12922">
    <property type="entry name" value="Cnd1_N"/>
    <property type="match status" value="1"/>
</dbReference>
<feature type="compositionally biased region" description="Acidic residues" evidence="2">
    <location>
        <begin position="478"/>
        <end position="504"/>
    </location>
</feature>
<dbReference type="OrthoDB" id="436262at2759"/>
<feature type="compositionally biased region" description="Basic and acidic residues" evidence="2">
    <location>
        <begin position="467"/>
        <end position="477"/>
    </location>
</feature>
<evidence type="ECO:0000313" key="4">
    <source>
        <dbReference type="EMBL" id="KIJ36936.1"/>
    </source>
</evidence>
<dbReference type="GO" id="GO:0000796">
    <property type="term" value="C:condensin complex"/>
    <property type="evidence" value="ECO:0007669"/>
    <property type="project" value="TreeGrafter"/>
</dbReference>
<dbReference type="PANTHER" id="PTHR14222:SF2">
    <property type="entry name" value="CONDENSIN COMPLEX SUBUNIT 1"/>
    <property type="match status" value="1"/>
</dbReference>
<dbReference type="Gene3D" id="1.25.10.10">
    <property type="entry name" value="Leucine-rich Repeat Variant"/>
    <property type="match status" value="1"/>
</dbReference>
<dbReference type="SUPFAM" id="SSF48371">
    <property type="entry name" value="ARM repeat"/>
    <property type="match status" value="1"/>
</dbReference>
<feature type="compositionally biased region" description="Acidic residues" evidence="2">
    <location>
        <begin position="521"/>
        <end position="552"/>
    </location>
</feature>
<dbReference type="PANTHER" id="PTHR14222">
    <property type="entry name" value="CONDENSIN"/>
    <property type="match status" value="1"/>
</dbReference>
<dbReference type="GO" id="GO:0042393">
    <property type="term" value="F:histone binding"/>
    <property type="evidence" value="ECO:0007669"/>
    <property type="project" value="TreeGrafter"/>
</dbReference>
<proteinExistence type="predicted"/>
<feature type="region of interest" description="Disordered" evidence="2">
    <location>
        <begin position="467"/>
        <end position="580"/>
    </location>
</feature>
<dbReference type="GO" id="GO:0010032">
    <property type="term" value="P:meiotic chromosome condensation"/>
    <property type="evidence" value="ECO:0007669"/>
    <property type="project" value="TreeGrafter"/>
</dbReference>
<reference evidence="4 5" key="1">
    <citation type="submission" date="2014-06" db="EMBL/GenBank/DDBJ databases">
        <title>Evolutionary Origins and Diversification of the Mycorrhizal Mutualists.</title>
        <authorList>
            <consortium name="DOE Joint Genome Institute"/>
            <consortium name="Mycorrhizal Genomics Consortium"/>
            <person name="Kohler A."/>
            <person name="Kuo A."/>
            <person name="Nagy L.G."/>
            <person name="Floudas D."/>
            <person name="Copeland A."/>
            <person name="Barry K.W."/>
            <person name="Cichocki N."/>
            <person name="Veneault-Fourrey C."/>
            <person name="LaButti K."/>
            <person name="Lindquist E.A."/>
            <person name="Lipzen A."/>
            <person name="Lundell T."/>
            <person name="Morin E."/>
            <person name="Murat C."/>
            <person name="Riley R."/>
            <person name="Ohm R."/>
            <person name="Sun H."/>
            <person name="Tunlid A."/>
            <person name="Henrissat B."/>
            <person name="Grigoriev I.V."/>
            <person name="Hibbett D.S."/>
            <person name="Martin F."/>
        </authorList>
    </citation>
    <scope>NUCLEOTIDE SEQUENCE [LARGE SCALE GENOMIC DNA]</scope>
    <source>
        <strain evidence="4 5">SS14</strain>
    </source>
</reference>
<dbReference type="Proteomes" id="UP000054279">
    <property type="component" value="Unassembled WGS sequence"/>
</dbReference>
<feature type="domain" description="Condensin complex subunit 1 N-terminal" evidence="3">
    <location>
        <begin position="75"/>
        <end position="243"/>
    </location>
</feature>
<feature type="compositionally biased region" description="Basic residues" evidence="2">
    <location>
        <begin position="565"/>
        <end position="576"/>
    </location>
</feature>
<dbReference type="AlphaFoldDB" id="A0A0C9VI60"/>
<protein>
    <recommendedName>
        <fullName evidence="3">Condensin complex subunit 1 N-terminal domain-containing protein</fullName>
    </recommendedName>
</protein>
<gene>
    <name evidence="4" type="ORF">M422DRAFT_178703</name>
</gene>
<evidence type="ECO:0000313" key="5">
    <source>
        <dbReference type="Proteomes" id="UP000054279"/>
    </source>
</evidence>
<dbReference type="InterPro" id="IPR026971">
    <property type="entry name" value="CND1/NCAPD3"/>
</dbReference>
<dbReference type="GO" id="GO:0007076">
    <property type="term" value="P:mitotic chromosome condensation"/>
    <property type="evidence" value="ECO:0007669"/>
    <property type="project" value="InterPro"/>
</dbReference>
<dbReference type="InterPro" id="IPR011989">
    <property type="entry name" value="ARM-like"/>
</dbReference>
<keyword evidence="1" id="KW-0226">DNA condensation</keyword>
<sequence length="809" mass="91675">MTFHLQEECQLLQQDIESYPIANDHDVRSMDQPTGLFIDAIEATAQSSDSITADEVFDVYRSLLKGVEVLQPVTMIKLFDALSSGFLAEVDSTQRTIDAGDAEPASISEHKPPLERYAFLLQWFVLAADKVSQSHGAASPVKPKRGAKGKGAAKKKAAEDSGANWTWETHIPATLALVSKVLRLKTHRIWTTTAEKDAFINCMTRPAYYITESEAYMKREEIRLGVYKVICLAVKHHGHGFGAQISIMQCLQYFEHLSEPMAEALTVLAKEFDHSQLAEEILREIAGKQFSGQDTKGPRSFSRFLVRFAELSPRIFLKQISLLLVHLDSESYPMRMALVEIIGMLIKEIAMSEEGEQESREKKINSLFELLTERFLDLSSYVRAKVINTLGKLCDLPVKFPKQRLLITELVISSLEDKASSVRRYAIALLTKLILTHPYGLMHGGLLRIEEWETRYKAVTEELEKIETKEMEKPAVEKEEDGDEEGDEEDETQEDDDETQDDEAATPRKKKYKKRNPDNSESMDIDEGFDEEMDEDTEDETQGDEDSMDQDPDATPRKTASKSSKDKKSKKKKKSRKSDALDLSALTNEQAALAALEGNHLLHLRLRKRYYAEGLNFIKRIEGGMDILCQLLGSKNKPEVLEAMEFFRVAHEYQFTNAELGIKKMLHLIWSKDNTSTTEDGNELKGIRSRLIECYRSLYFDPLANMDPKQQVNRIAKNLIQLTYDATLAELTSLEELVRTMVQDEQIHIDVINKLWQVYMSDKSLPKEQRRGTILILGMMATAKRGIVSDRVEVLLKVGLGPFGKVGSI</sequence>
<keyword evidence="5" id="KW-1185">Reference proteome</keyword>
<evidence type="ECO:0000256" key="2">
    <source>
        <dbReference type="SAM" id="MobiDB-lite"/>
    </source>
</evidence>
<name>A0A0C9VI60_SPHS4</name>
<dbReference type="EMBL" id="KN837173">
    <property type="protein sequence ID" value="KIJ36936.1"/>
    <property type="molecule type" value="Genomic_DNA"/>
</dbReference>
<dbReference type="InterPro" id="IPR016024">
    <property type="entry name" value="ARM-type_fold"/>
</dbReference>
<dbReference type="GO" id="GO:0000779">
    <property type="term" value="C:condensed chromosome, centromeric region"/>
    <property type="evidence" value="ECO:0007669"/>
    <property type="project" value="TreeGrafter"/>
</dbReference>
<dbReference type="InterPro" id="IPR024324">
    <property type="entry name" value="Condensin_cplx_su1_N"/>
</dbReference>
<accession>A0A0C9VI60</accession>